<evidence type="ECO:0000256" key="1">
    <source>
        <dbReference type="ARBA" id="ARBA00005417"/>
    </source>
</evidence>
<keyword evidence="3" id="KW-0547">Nucleotide-binding</keyword>
<dbReference type="PROSITE" id="PS00211">
    <property type="entry name" value="ABC_TRANSPORTER_1"/>
    <property type="match status" value="1"/>
</dbReference>
<dbReference type="PROSITE" id="PS50893">
    <property type="entry name" value="ABC_TRANSPORTER_2"/>
    <property type="match status" value="1"/>
</dbReference>
<dbReference type="CDD" id="cd03214">
    <property type="entry name" value="ABC_Iron-Siderophores_B12_Hemin"/>
    <property type="match status" value="1"/>
</dbReference>
<dbReference type="FunFam" id="3.40.50.300:FF:000134">
    <property type="entry name" value="Iron-enterobactin ABC transporter ATP-binding protein"/>
    <property type="match status" value="1"/>
</dbReference>
<dbReference type="InterPro" id="IPR003593">
    <property type="entry name" value="AAA+_ATPase"/>
</dbReference>
<organism evidence="8 9">
    <name type="scientific">Rhodovastum atsumiense</name>
    <dbReference type="NCBI Taxonomy" id="504468"/>
    <lineage>
        <taxon>Bacteria</taxon>
        <taxon>Pseudomonadati</taxon>
        <taxon>Pseudomonadota</taxon>
        <taxon>Alphaproteobacteria</taxon>
        <taxon>Acetobacterales</taxon>
        <taxon>Acetobacteraceae</taxon>
        <taxon>Rhodovastum</taxon>
    </lineage>
</organism>
<dbReference type="Pfam" id="PF00005">
    <property type="entry name" value="ABC_tran"/>
    <property type="match status" value="1"/>
</dbReference>
<sequence>MSAPLLSVEGLTCGYRGKAVTAAATFSVAAEEWLFLLGPNGAGKTTLFKTILRLLPPLGGRIRLGGEDVASWPARRFAARVGYVPQAHRPPFPFRVHEVVAMGRAAHLGPFATPGARDRTIAEQVLADLGIHGLRNAAYTTLSGGERQLVLIARALAQEPMVLVMDEPTANLDFGNQIRVLAHVQTLVARTGLGVLMTSHDPNQALLHAHRVAALGRDGRLQVGSASEIVTRTWLRRTYDVDVSVAELPRADGTVARLCVPMTTP</sequence>
<dbReference type="InterPro" id="IPR027417">
    <property type="entry name" value="P-loop_NTPase"/>
</dbReference>
<keyword evidence="5" id="KW-0862">Zinc</keyword>
<protein>
    <submittedName>
        <fullName evidence="8">ABC transporter ATP-binding protein</fullName>
    </submittedName>
</protein>
<evidence type="ECO:0000256" key="3">
    <source>
        <dbReference type="ARBA" id="ARBA00022741"/>
    </source>
</evidence>
<dbReference type="GO" id="GO:0005524">
    <property type="term" value="F:ATP binding"/>
    <property type="evidence" value="ECO:0007669"/>
    <property type="project" value="UniProtKB-KW"/>
</dbReference>
<keyword evidence="4 8" id="KW-0067">ATP-binding</keyword>
<proteinExistence type="inferred from homology"/>
<evidence type="ECO:0000256" key="6">
    <source>
        <dbReference type="ARBA" id="ARBA00023065"/>
    </source>
</evidence>
<evidence type="ECO:0000259" key="7">
    <source>
        <dbReference type="PROSITE" id="PS50893"/>
    </source>
</evidence>
<comment type="similarity">
    <text evidence="1">Belongs to the ABC transporter superfamily.</text>
</comment>
<evidence type="ECO:0000313" key="9">
    <source>
        <dbReference type="Proteomes" id="UP000325255"/>
    </source>
</evidence>
<evidence type="ECO:0000313" key="8">
    <source>
        <dbReference type="EMBL" id="KAA5614067.1"/>
    </source>
</evidence>
<evidence type="ECO:0000256" key="4">
    <source>
        <dbReference type="ARBA" id="ARBA00022840"/>
    </source>
</evidence>
<feature type="domain" description="ABC transporter" evidence="7">
    <location>
        <begin position="6"/>
        <end position="242"/>
    </location>
</feature>
<dbReference type="RefSeq" id="WP_150038967.1">
    <property type="nucleotide sequence ID" value="NZ_OW485601.1"/>
</dbReference>
<dbReference type="EMBL" id="VWPK01000003">
    <property type="protein sequence ID" value="KAA5614067.1"/>
    <property type="molecule type" value="Genomic_DNA"/>
</dbReference>
<dbReference type="Gene3D" id="3.40.50.300">
    <property type="entry name" value="P-loop containing nucleotide triphosphate hydrolases"/>
    <property type="match status" value="1"/>
</dbReference>
<dbReference type="GO" id="GO:0016887">
    <property type="term" value="F:ATP hydrolysis activity"/>
    <property type="evidence" value="ECO:0007669"/>
    <property type="project" value="InterPro"/>
</dbReference>
<keyword evidence="9" id="KW-1185">Reference proteome</keyword>
<dbReference type="OrthoDB" id="9806726at2"/>
<dbReference type="InterPro" id="IPR050153">
    <property type="entry name" value="Metal_Ion_Import_ABC"/>
</dbReference>
<comment type="caution">
    <text evidence="8">The sequence shown here is derived from an EMBL/GenBank/DDBJ whole genome shotgun (WGS) entry which is preliminary data.</text>
</comment>
<dbReference type="AlphaFoldDB" id="A0A5M6J1W6"/>
<dbReference type="GO" id="GO:0006829">
    <property type="term" value="P:zinc ion transport"/>
    <property type="evidence" value="ECO:0007669"/>
    <property type="project" value="UniProtKB-KW"/>
</dbReference>
<dbReference type="Proteomes" id="UP000325255">
    <property type="component" value="Unassembled WGS sequence"/>
</dbReference>
<dbReference type="PANTHER" id="PTHR42734:SF19">
    <property type="entry name" value="IRON COMPOUNDS ABC TRANSPORTER, ATP-BINDING PROTEIN"/>
    <property type="match status" value="1"/>
</dbReference>
<name>A0A5M6J1W6_9PROT</name>
<reference evidence="8 9" key="1">
    <citation type="submission" date="2019-09" db="EMBL/GenBank/DDBJ databases">
        <title>Genome sequence of Rhodovastum atsumiense, a diverse member of the Acetobacteraceae family of non-sulfur purple photosynthetic bacteria.</title>
        <authorList>
            <person name="Meyer T."/>
            <person name="Kyndt J."/>
        </authorList>
    </citation>
    <scope>NUCLEOTIDE SEQUENCE [LARGE SCALE GENOMIC DNA]</scope>
    <source>
        <strain evidence="8 9">DSM 21279</strain>
    </source>
</reference>
<gene>
    <name evidence="8" type="ORF">F1189_02355</name>
</gene>
<keyword evidence="5" id="KW-0864">Zinc transport</keyword>
<accession>A0A5M6J1W6</accession>
<dbReference type="SMART" id="SM00382">
    <property type="entry name" value="AAA"/>
    <property type="match status" value="1"/>
</dbReference>
<evidence type="ECO:0000256" key="5">
    <source>
        <dbReference type="ARBA" id="ARBA00022906"/>
    </source>
</evidence>
<keyword evidence="6" id="KW-0406">Ion transport</keyword>
<evidence type="ECO:0000256" key="2">
    <source>
        <dbReference type="ARBA" id="ARBA00022448"/>
    </source>
</evidence>
<dbReference type="PANTHER" id="PTHR42734">
    <property type="entry name" value="METAL TRANSPORT SYSTEM ATP-BINDING PROTEIN TM_0124-RELATED"/>
    <property type="match status" value="1"/>
</dbReference>
<dbReference type="SUPFAM" id="SSF52540">
    <property type="entry name" value="P-loop containing nucleoside triphosphate hydrolases"/>
    <property type="match status" value="1"/>
</dbReference>
<dbReference type="InterPro" id="IPR017871">
    <property type="entry name" value="ABC_transporter-like_CS"/>
</dbReference>
<dbReference type="InterPro" id="IPR003439">
    <property type="entry name" value="ABC_transporter-like_ATP-bd"/>
</dbReference>
<keyword evidence="2" id="KW-0813">Transport</keyword>